<name>A0A0T9UFM6_YERAE</name>
<dbReference type="SUPFAM" id="SSF55486">
    <property type="entry name" value="Metalloproteases ('zincins'), catalytic domain"/>
    <property type="match status" value="1"/>
</dbReference>
<dbReference type="GO" id="GO:0008237">
    <property type="term" value="F:metallopeptidase activity"/>
    <property type="evidence" value="ECO:0007669"/>
    <property type="project" value="InterPro"/>
</dbReference>
<gene>
    <name evidence="1" type="primary">cya_2</name>
    <name evidence="1" type="ORF">ERS008460_02710</name>
</gene>
<sequence length="421" mass="47758">MQKNIGLAFREIEDPTQSNLHFLTYDNNQPYRNRISNIGLTLQLSENNREHSVVTIQRNREYSKGLVAHEIGHALGLIHLENDGYGRSTVMSNQSRNFNNKDSEYFSVNDIAALRLSYGPDTNLDEISQPIEAPIVSHGEGYNNEDATVAEEPTTIETSPSLDASTNTVISELPVVSEAIKNITSVDIEKYYQETTGNRENIVALWQKLHQSNYQFDEITFTVNERKTLELVKENMSGSAPRINWLRNFEIGTTAKGTNGDDYMSLFSNDKIVRTYDGNDFIVVNAGNQTLVGGAGSDTYMFSVHRGQIKTIDSTGNSLTDWDIIDFSDFHKRHLWFKQEGKDLVIDHNITNSKFIVTDYYKENSNTIKEIVIYDEIITGEDIDMLVDTMAAYNSPDKINFYRTAQYKAIAHQSWVTLPEV</sequence>
<proteinExistence type="predicted"/>
<dbReference type="Gene3D" id="3.40.390.10">
    <property type="entry name" value="Collagenase (Catalytic Domain)"/>
    <property type="match status" value="1"/>
</dbReference>
<dbReference type="Proteomes" id="UP000040088">
    <property type="component" value="Unassembled WGS sequence"/>
</dbReference>
<dbReference type="InterPro" id="IPR011049">
    <property type="entry name" value="Serralysin-like_metalloprot_C"/>
</dbReference>
<dbReference type="AlphaFoldDB" id="A0A0T9UFM6"/>
<reference evidence="2" key="1">
    <citation type="submission" date="2015-03" db="EMBL/GenBank/DDBJ databases">
        <authorList>
            <consortium name="Pathogen Informatics"/>
        </authorList>
    </citation>
    <scope>NUCLEOTIDE SEQUENCE [LARGE SCALE GENOMIC DNA]</scope>
    <source>
        <strain evidence="2">IP27925</strain>
    </source>
</reference>
<dbReference type="InterPro" id="IPR024079">
    <property type="entry name" value="MetalloPept_cat_dom_sf"/>
</dbReference>
<accession>A0A0T9UFM6</accession>
<dbReference type="SUPFAM" id="SSF51120">
    <property type="entry name" value="beta-Roll"/>
    <property type="match status" value="1"/>
</dbReference>
<evidence type="ECO:0000313" key="1">
    <source>
        <dbReference type="EMBL" id="CNL38339.1"/>
    </source>
</evidence>
<dbReference type="RefSeq" id="WP_050126193.1">
    <property type="nucleotide sequence ID" value="NZ_CQEM01000012.1"/>
</dbReference>
<dbReference type="EMBL" id="CQEM01000012">
    <property type="protein sequence ID" value="CNL38339.1"/>
    <property type="molecule type" value="Genomic_DNA"/>
</dbReference>
<dbReference type="Gene3D" id="2.150.10.10">
    <property type="entry name" value="Serralysin-like metalloprotease, C-terminal"/>
    <property type="match status" value="1"/>
</dbReference>
<organism evidence="1 2">
    <name type="scientific">Yersinia aleksiciae</name>
    <dbReference type="NCBI Taxonomy" id="263819"/>
    <lineage>
        <taxon>Bacteria</taxon>
        <taxon>Pseudomonadati</taxon>
        <taxon>Pseudomonadota</taxon>
        <taxon>Gammaproteobacteria</taxon>
        <taxon>Enterobacterales</taxon>
        <taxon>Yersiniaceae</taxon>
        <taxon>Yersinia</taxon>
    </lineage>
</organism>
<evidence type="ECO:0000313" key="2">
    <source>
        <dbReference type="Proteomes" id="UP000040088"/>
    </source>
</evidence>
<protein>
    <submittedName>
        <fullName evidence="1">Cyclolysin</fullName>
    </submittedName>
</protein>